<proteinExistence type="predicted"/>
<comment type="caution">
    <text evidence="1">The sequence shown here is derived from an EMBL/GenBank/DDBJ whole genome shotgun (WGS) entry which is preliminary data.</text>
</comment>
<gene>
    <name evidence="1" type="ORF">T02_11215</name>
</gene>
<dbReference type="AlphaFoldDB" id="A0A0V1KPX7"/>
<keyword evidence="2" id="KW-1185">Reference proteome</keyword>
<accession>A0A0V1KPX7</accession>
<sequence length="105" mass="12382">MSLIVSRICQNEDIIKITCVSLLTFYIAIFENNDVLEFLTSFSYIVCKKTYVQQKIGKLIVSIVCKMCWNYIYVQVKSSVESFNDCMMRRKIDEEKYRFKCMALA</sequence>
<organism evidence="1 2">
    <name type="scientific">Trichinella nativa</name>
    <dbReference type="NCBI Taxonomy" id="6335"/>
    <lineage>
        <taxon>Eukaryota</taxon>
        <taxon>Metazoa</taxon>
        <taxon>Ecdysozoa</taxon>
        <taxon>Nematoda</taxon>
        <taxon>Enoplea</taxon>
        <taxon>Dorylaimia</taxon>
        <taxon>Trichinellida</taxon>
        <taxon>Trichinellidae</taxon>
        <taxon>Trichinella</taxon>
    </lineage>
</organism>
<evidence type="ECO:0000313" key="1">
    <source>
        <dbReference type="EMBL" id="KRZ49159.1"/>
    </source>
</evidence>
<reference evidence="1 2" key="1">
    <citation type="submission" date="2015-05" db="EMBL/GenBank/DDBJ databases">
        <title>Evolution of Trichinella species and genotypes.</title>
        <authorList>
            <person name="Korhonen P.K."/>
            <person name="Edoardo P."/>
            <person name="Giuseppe L.R."/>
            <person name="Gasser R.B."/>
        </authorList>
    </citation>
    <scope>NUCLEOTIDE SEQUENCE [LARGE SCALE GENOMIC DNA]</scope>
    <source>
        <strain evidence="1">ISS10</strain>
    </source>
</reference>
<name>A0A0V1KPX7_9BILA</name>
<dbReference type="EMBL" id="JYDW01000332">
    <property type="protein sequence ID" value="KRZ49159.1"/>
    <property type="molecule type" value="Genomic_DNA"/>
</dbReference>
<evidence type="ECO:0000313" key="2">
    <source>
        <dbReference type="Proteomes" id="UP000054721"/>
    </source>
</evidence>
<dbReference type="Proteomes" id="UP000054721">
    <property type="component" value="Unassembled WGS sequence"/>
</dbReference>
<protein>
    <submittedName>
        <fullName evidence="1">Uncharacterized protein</fullName>
    </submittedName>
</protein>